<organism evidence="1 2">
    <name type="scientific">Tetrahymena thermophila (strain SB210)</name>
    <dbReference type="NCBI Taxonomy" id="312017"/>
    <lineage>
        <taxon>Eukaryota</taxon>
        <taxon>Sar</taxon>
        <taxon>Alveolata</taxon>
        <taxon>Ciliophora</taxon>
        <taxon>Intramacronucleata</taxon>
        <taxon>Oligohymenophorea</taxon>
        <taxon>Hymenostomatida</taxon>
        <taxon>Tetrahymenina</taxon>
        <taxon>Tetrahymenidae</taxon>
        <taxon>Tetrahymena</taxon>
    </lineage>
</organism>
<dbReference type="GeneID" id="7836447"/>
<dbReference type="KEGG" id="tet:TTHERM_00171690"/>
<dbReference type="HOGENOM" id="CLU_299262_0_0_1"/>
<dbReference type="AlphaFoldDB" id="Q22TF6"/>
<dbReference type="RefSeq" id="XP_001008727.2">
    <property type="nucleotide sequence ID" value="XM_001008727.2"/>
</dbReference>
<sequence length="322" mass="37945">MTRMKQDQTSQFLAQIQKNLRKQSLCNYAIKFIKVQIQTETTQFNNSSRDIQQCAYKGTTTQPNSRICPISDLMLSDKELVEGYENISNFKLDNMNTFIKREYPNQSPLVSLKIRKQNSKATQDSFIRPKNMNFKMDVFYPLDNDNENKRSADSEDLQKYLQTNIDSDYILNVRVSEDYKCGNYERNLNQLIPSQNIQEPEKKKLVQLCLQSYLSLIKYPKFNYSSRDIQKCTYKGTTIQSYQGICPISDLILSDKELVEGYEKISNFKLDNMNMFIKREDPNQSPLVNMEIRNQNSKDTQNYFFRPTDMNFKQDRIECQQT</sequence>
<gene>
    <name evidence="1" type="ORF">TTHERM_00171690</name>
</gene>
<name>Q22TF6_TETTS</name>
<reference evidence="2" key="1">
    <citation type="journal article" date="2006" name="PLoS Biol.">
        <title>Macronuclear genome sequence of the ciliate Tetrahymena thermophila, a model eukaryote.</title>
        <authorList>
            <person name="Eisen J.A."/>
            <person name="Coyne R.S."/>
            <person name="Wu M."/>
            <person name="Wu D."/>
            <person name="Thiagarajan M."/>
            <person name="Wortman J.R."/>
            <person name="Badger J.H."/>
            <person name="Ren Q."/>
            <person name="Amedeo P."/>
            <person name="Jones K.M."/>
            <person name="Tallon L.J."/>
            <person name="Delcher A.L."/>
            <person name="Salzberg S.L."/>
            <person name="Silva J.C."/>
            <person name="Haas B.J."/>
            <person name="Majoros W.H."/>
            <person name="Farzad M."/>
            <person name="Carlton J.M."/>
            <person name="Smith R.K. Jr."/>
            <person name="Garg J."/>
            <person name="Pearlman R.E."/>
            <person name="Karrer K.M."/>
            <person name="Sun L."/>
            <person name="Manning G."/>
            <person name="Elde N.C."/>
            <person name="Turkewitz A.P."/>
            <person name="Asai D.J."/>
            <person name="Wilkes D.E."/>
            <person name="Wang Y."/>
            <person name="Cai H."/>
            <person name="Collins K."/>
            <person name="Stewart B.A."/>
            <person name="Lee S.R."/>
            <person name="Wilamowska K."/>
            <person name="Weinberg Z."/>
            <person name="Ruzzo W.L."/>
            <person name="Wloga D."/>
            <person name="Gaertig J."/>
            <person name="Frankel J."/>
            <person name="Tsao C.-C."/>
            <person name="Gorovsky M.A."/>
            <person name="Keeling P.J."/>
            <person name="Waller R.F."/>
            <person name="Patron N.J."/>
            <person name="Cherry J.M."/>
            <person name="Stover N.A."/>
            <person name="Krieger C.J."/>
            <person name="del Toro C."/>
            <person name="Ryder H.F."/>
            <person name="Williamson S.C."/>
            <person name="Barbeau R.A."/>
            <person name="Hamilton E.P."/>
            <person name="Orias E."/>
        </authorList>
    </citation>
    <scope>NUCLEOTIDE SEQUENCE [LARGE SCALE GENOMIC DNA]</scope>
    <source>
        <strain evidence="2">SB210</strain>
    </source>
</reference>
<dbReference type="Proteomes" id="UP000009168">
    <property type="component" value="Unassembled WGS sequence"/>
</dbReference>
<dbReference type="EMBL" id="GG662840">
    <property type="protein sequence ID" value="EAR88482.2"/>
    <property type="molecule type" value="Genomic_DNA"/>
</dbReference>
<keyword evidence="2" id="KW-1185">Reference proteome</keyword>
<proteinExistence type="predicted"/>
<evidence type="ECO:0000313" key="2">
    <source>
        <dbReference type="Proteomes" id="UP000009168"/>
    </source>
</evidence>
<dbReference type="InParanoid" id="Q22TF6"/>
<evidence type="ECO:0000313" key="1">
    <source>
        <dbReference type="EMBL" id="EAR88482.2"/>
    </source>
</evidence>
<accession>Q22TF6</accession>
<protein>
    <submittedName>
        <fullName evidence="1">Uncharacterized protein</fullName>
    </submittedName>
</protein>